<feature type="non-terminal residue" evidence="10">
    <location>
        <position position="1"/>
    </location>
</feature>
<feature type="signal peptide" evidence="8">
    <location>
        <begin position="1"/>
        <end position="45"/>
    </location>
</feature>
<keyword evidence="5" id="KW-0378">Hydrolase</keyword>
<proteinExistence type="inferred from homology"/>
<feature type="compositionally biased region" description="Basic residues" evidence="7">
    <location>
        <begin position="7"/>
        <end position="26"/>
    </location>
</feature>
<keyword evidence="11" id="KW-1185">Reference proteome</keyword>
<dbReference type="InterPro" id="IPR051915">
    <property type="entry name" value="Cellulose_Degrad_GH3"/>
</dbReference>
<feature type="compositionally biased region" description="Low complexity" evidence="7">
    <location>
        <begin position="83"/>
        <end position="97"/>
    </location>
</feature>
<dbReference type="AlphaFoldDB" id="A0A9P5REJ6"/>
<comment type="catalytic activity">
    <reaction evidence="1">
        <text>Hydrolysis of terminal, non-reducing beta-D-glucosyl residues with release of beta-D-glucose.</text>
        <dbReference type="EC" id="3.2.1.21"/>
    </reaction>
</comment>
<dbReference type="Proteomes" id="UP000748756">
    <property type="component" value="Unassembled WGS sequence"/>
</dbReference>
<reference evidence="10" key="1">
    <citation type="journal article" date="2020" name="Fungal Divers.">
        <title>Resolving the Mortierellaceae phylogeny through synthesis of multi-gene phylogenetics and phylogenomics.</title>
        <authorList>
            <person name="Vandepol N."/>
            <person name="Liber J."/>
            <person name="Desiro A."/>
            <person name="Na H."/>
            <person name="Kennedy M."/>
            <person name="Barry K."/>
            <person name="Grigoriev I.V."/>
            <person name="Miller A.N."/>
            <person name="O'Donnell K."/>
            <person name="Stajich J.E."/>
            <person name="Bonito G."/>
        </authorList>
    </citation>
    <scope>NUCLEOTIDE SEQUENCE</scope>
    <source>
        <strain evidence="10">NRRL 6426</strain>
    </source>
</reference>
<dbReference type="SUPFAM" id="SSF51445">
    <property type="entry name" value="(Trans)glycosidases"/>
    <property type="match status" value="1"/>
</dbReference>
<name>A0A9P5REJ6_9FUNG</name>
<dbReference type="EMBL" id="JAAAUQ010001944">
    <property type="protein sequence ID" value="KAF9130392.1"/>
    <property type="molecule type" value="Genomic_DNA"/>
</dbReference>
<evidence type="ECO:0000256" key="7">
    <source>
        <dbReference type="SAM" id="MobiDB-lite"/>
    </source>
</evidence>
<evidence type="ECO:0000259" key="9">
    <source>
        <dbReference type="Pfam" id="PF00933"/>
    </source>
</evidence>
<evidence type="ECO:0000256" key="1">
    <source>
        <dbReference type="ARBA" id="ARBA00000448"/>
    </source>
</evidence>
<evidence type="ECO:0000256" key="8">
    <source>
        <dbReference type="SAM" id="SignalP"/>
    </source>
</evidence>
<dbReference type="PANTHER" id="PTHR30620">
    <property type="entry name" value="PERIPLASMIC BETA-GLUCOSIDASE-RELATED"/>
    <property type="match status" value="1"/>
</dbReference>
<feature type="region of interest" description="Disordered" evidence="7">
    <location>
        <begin position="55"/>
        <end position="137"/>
    </location>
</feature>
<keyword evidence="4 8" id="KW-0732">Signal</keyword>
<evidence type="ECO:0000256" key="4">
    <source>
        <dbReference type="ARBA" id="ARBA00022729"/>
    </source>
</evidence>
<comment type="caution">
    <text evidence="10">The sequence shown here is derived from an EMBL/GenBank/DDBJ whole genome shotgun (WGS) entry which is preliminary data.</text>
</comment>
<dbReference type="InterPro" id="IPR001764">
    <property type="entry name" value="Glyco_hydro_3_N"/>
</dbReference>
<gene>
    <name evidence="10" type="ORF">BG015_004013</name>
</gene>
<sequence length="272" mass="30009">MEGTPHSKLRKGQHQQHQHHHHSRRVVTRSLLLLLSTTLLLQTMAVTPAPIGVAAPPSDDLASSLNNDQQQQQQHPIMAAQDTPNYNPQQQPTTNTQLLDRDSYNGHTPVKSYRTYDPSTGTLSSSVALSEDYNPPGPTTQVDADIKKLAESLTLKELAGQMTQIQIGTLLDKNGELDLGKVEYWIREWGVGSFLDTPTKLDSVHGANYVDGAILFPQQIGLAATFNTTHAYETGRITAKDTRAAGIPWVFSPILDVAVHKLWPRVYESFGE</sequence>
<dbReference type="GO" id="GO:0008422">
    <property type="term" value="F:beta-glucosidase activity"/>
    <property type="evidence" value="ECO:0007669"/>
    <property type="project" value="UniProtKB-EC"/>
</dbReference>
<dbReference type="PANTHER" id="PTHR30620:SF16">
    <property type="entry name" value="LYSOSOMAL BETA GLUCOSIDASE"/>
    <property type="match status" value="1"/>
</dbReference>
<feature type="chain" id="PRO_5040450213" description="beta-glucosidase" evidence="8">
    <location>
        <begin position="46"/>
        <end position="272"/>
    </location>
</feature>
<comment type="similarity">
    <text evidence="2">Belongs to the glycosyl hydrolase 3 family.</text>
</comment>
<evidence type="ECO:0000256" key="2">
    <source>
        <dbReference type="ARBA" id="ARBA00005336"/>
    </source>
</evidence>
<feature type="compositionally biased region" description="Polar residues" evidence="7">
    <location>
        <begin position="117"/>
        <end position="128"/>
    </location>
</feature>
<feature type="domain" description="Glycoside hydrolase family 3 N-terminal" evidence="9">
    <location>
        <begin position="200"/>
        <end position="272"/>
    </location>
</feature>
<protein>
    <recommendedName>
        <fullName evidence="3">beta-glucosidase</fullName>
        <ecNumber evidence="3">3.2.1.21</ecNumber>
    </recommendedName>
</protein>
<dbReference type="GO" id="GO:0009251">
    <property type="term" value="P:glucan catabolic process"/>
    <property type="evidence" value="ECO:0007669"/>
    <property type="project" value="TreeGrafter"/>
</dbReference>
<evidence type="ECO:0000313" key="10">
    <source>
        <dbReference type="EMBL" id="KAF9130392.1"/>
    </source>
</evidence>
<dbReference type="Gene3D" id="3.20.20.300">
    <property type="entry name" value="Glycoside hydrolase, family 3, N-terminal domain"/>
    <property type="match status" value="1"/>
</dbReference>
<evidence type="ECO:0000256" key="3">
    <source>
        <dbReference type="ARBA" id="ARBA00012744"/>
    </source>
</evidence>
<evidence type="ECO:0000313" key="11">
    <source>
        <dbReference type="Proteomes" id="UP000748756"/>
    </source>
</evidence>
<dbReference type="EC" id="3.2.1.21" evidence="3"/>
<evidence type="ECO:0000256" key="6">
    <source>
        <dbReference type="ARBA" id="ARBA00023295"/>
    </source>
</evidence>
<evidence type="ECO:0000256" key="5">
    <source>
        <dbReference type="ARBA" id="ARBA00022801"/>
    </source>
</evidence>
<organism evidence="10 11">
    <name type="scientific">Linnemannia schmuckeri</name>
    <dbReference type="NCBI Taxonomy" id="64567"/>
    <lineage>
        <taxon>Eukaryota</taxon>
        <taxon>Fungi</taxon>
        <taxon>Fungi incertae sedis</taxon>
        <taxon>Mucoromycota</taxon>
        <taxon>Mortierellomycotina</taxon>
        <taxon>Mortierellomycetes</taxon>
        <taxon>Mortierellales</taxon>
        <taxon>Mortierellaceae</taxon>
        <taxon>Linnemannia</taxon>
    </lineage>
</organism>
<feature type="region of interest" description="Disordered" evidence="7">
    <location>
        <begin position="1"/>
        <end position="26"/>
    </location>
</feature>
<dbReference type="InterPro" id="IPR017853">
    <property type="entry name" value="GH"/>
</dbReference>
<dbReference type="InterPro" id="IPR036962">
    <property type="entry name" value="Glyco_hydro_3_N_sf"/>
</dbReference>
<dbReference type="Pfam" id="PF00933">
    <property type="entry name" value="Glyco_hydro_3"/>
    <property type="match status" value="1"/>
</dbReference>
<accession>A0A9P5REJ6</accession>
<dbReference type="OrthoDB" id="416222at2759"/>
<keyword evidence="6" id="KW-0326">Glycosidase</keyword>